<sequence>MMAEECKIVASGFRFNECPRWHDGALYLVDMYDRRVCRMDSDGQVNTVVELEHPGGLGWLPDGNLLVVASHDCKVLRYDGHGLHEHADLTGQGLVMVNDMVVGKSGNAYAGGLGAGFADGLLPPIPIFHITADGKVRPVAEGLYGPNGMVITPDGKTLIVAESFASRLTAFDIAGDGSLSNRRTWASLGGGEISSVEALLEKDFVIPDGIALDAEGAVWVADARGGGALRVAEGGQILERRSFGSDTAVAVALGGQDGRTLYAMAGPPFHKMAEIFGSTDRLYSIRTCAVDVAGVEVY</sequence>
<dbReference type="KEGG" id="sphj:BSL82_04340"/>
<dbReference type="Proteomes" id="UP000182063">
    <property type="component" value="Chromosome"/>
</dbReference>
<accession>A0A1L3ZSN7</accession>
<dbReference type="EMBL" id="CP018221">
    <property type="protein sequence ID" value="API58635.1"/>
    <property type="molecule type" value="Genomic_DNA"/>
</dbReference>
<dbReference type="InterPro" id="IPR011042">
    <property type="entry name" value="6-blade_b-propeller_TolB-like"/>
</dbReference>
<evidence type="ECO:0000259" key="1">
    <source>
        <dbReference type="Pfam" id="PF08450"/>
    </source>
</evidence>
<dbReference type="AlphaFoldDB" id="A0A1L3ZSN7"/>
<protein>
    <recommendedName>
        <fullName evidence="1">SMP-30/Gluconolactonase/LRE-like region domain-containing protein</fullName>
    </recommendedName>
</protein>
<dbReference type="PANTHER" id="PTHR47572">
    <property type="entry name" value="LIPOPROTEIN-RELATED"/>
    <property type="match status" value="1"/>
</dbReference>
<gene>
    <name evidence="2" type="ORF">BSL82_04340</name>
</gene>
<dbReference type="SUPFAM" id="SSF63829">
    <property type="entry name" value="Calcium-dependent phosphotriesterase"/>
    <property type="match status" value="1"/>
</dbReference>
<dbReference type="RefSeq" id="WP_072596197.1">
    <property type="nucleotide sequence ID" value="NZ_CP018221.1"/>
</dbReference>
<evidence type="ECO:0000313" key="3">
    <source>
        <dbReference type="Proteomes" id="UP000182063"/>
    </source>
</evidence>
<dbReference type="PANTHER" id="PTHR47572:SF5">
    <property type="entry name" value="BLR2277 PROTEIN"/>
    <property type="match status" value="1"/>
</dbReference>
<dbReference type="InterPro" id="IPR051262">
    <property type="entry name" value="SMP-30/CGR1_Lactonase"/>
</dbReference>
<dbReference type="STRING" id="1921510.BSL82_04340"/>
<dbReference type="Gene3D" id="2.120.10.30">
    <property type="entry name" value="TolB, C-terminal domain"/>
    <property type="match status" value="1"/>
</dbReference>
<keyword evidence="3" id="KW-1185">Reference proteome</keyword>
<dbReference type="InterPro" id="IPR013658">
    <property type="entry name" value="SGL"/>
</dbReference>
<evidence type="ECO:0000313" key="2">
    <source>
        <dbReference type="EMBL" id="API58635.1"/>
    </source>
</evidence>
<organism evidence="2 3">
    <name type="scientific">Tardibacter chloracetimidivorans</name>
    <dbReference type="NCBI Taxonomy" id="1921510"/>
    <lineage>
        <taxon>Bacteria</taxon>
        <taxon>Pseudomonadati</taxon>
        <taxon>Pseudomonadota</taxon>
        <taxon>Alphaproteobacteria</taxon>
        <taxon>Sphingomonadales</taxon>
        <taxon>Sphingomonadaceae</taxon>
        <taxon>Tardibacter</taxon>
    </lineage>
</organism>
<reference evidence="3" key="1">
    <citation type="submission" date="2016-11" db="EMBL/GenBank/DDBJ databases">
        <title>Complete Genome Sequence of alachlor-degrading Sphingomonas sp. strain JJ-A5.</title>
        <authorList>
            <person name="Lee H."/>
            <person name="Ka J.-O."/>
        </authorList>
    </citation>
    <scope>NUCLEOTIDE SEQUENCE [LARGE SCALE GENOMIC DNA]</scope>
    <source>
        <strain evidence="3">JJ-A5</strain>
    </source>
</reference>
<proteinExistence type="predicted"/>
<dbReference type="Pfam" id="PF08450">
    <property type="entry name" value="SGL"/>
    <property type="match status" value="1"/>
</dbReference>
<name>A0A1L3ZSN7_9SPHN</name>
<feature type="domain" description="SMP-30/Gluconolactonase/LRE-like region" evidence="1">
    <location>
        <begin position="16"/>
        <end position="262"/>
    </location>
</feature>
<dbReference type="OrthoDB" id="2633250at2"/>